<feature type="compositionally biased region" description="Basic and acidic residues" evidence="8">
    <location>
        <begin position="524"/>
        <end position="565"/>
    </location>
</feature>
<evidence type="ECO:0000256" key="2">
    <source>
        <dbReference type="ARBA" id="ARBA00022670"/>
    </source>
</evidence>
<keyword evidence="4" id="KW-0064">Aspartyl protease</keyword>
<evidence type="ECO:0000313" key="11">
    <source>
        <dbReference type="EMBL" id="PRP80067.1"/>
    </source>
</evidence>
<evidence type="ECO:0000256" key="5">
    <source>
        <dbReference type="ARBA" id="ARBA00022801"/>
    </source>
</evidence>
<feature type="domain" description="Peptidase A1" evidence="10">
    <location>
        <begin position="87"/>
        <end position="453"/>
    </location>
</feature>
<dbReference type="PRINTS" id="PR00792">
    <property type="entry name" value="PEPSIN"/>
</dbReference>
<reference evidence="11 12" key="1">
    <citation type="journal article" date="2018" name="Genome Biol. Evol.">
        <title>Multiple Roots of Fruiting Body Formation in Amoebozoa.</title>
        <authorList>
            <person name="Hillmann F."/>
            <person name="Forbes G."/>
            <person name="Novohradska S."/>
            <person name="Ferling I."/>
            <person name="Riege K."/>
            <person name="Groth M."/>
            <person name="Westermann M."/>
            <person name="Marz M."/>
            <person name="Spaller T."/>
            <person name="Winckler T."/>
            <person name="Schaap P."/>
            <person name="Glockner G."/>
        </authorList>
    </citation>
    <scope>NUCLEOTIDE SEQUENCE [LARGE SCALE GENOMIC DNA]</scope>
    <source>
        <strain evidence="11 12">Jena</strain>
    </source>
</reference>
<dbReference type="Pfam" id="PF00026">
    <property type="entry name" value="Asp"/>
    <property type="match status" value="1"/>
</dbReference>
<protein>
    <submittedName>
        <fullName evidence="11">Aspartic proteinase-like protein 1</fullName>
    </submittedName>
</protein>
<dbReference type="PANTHER" id="PTHR47965">
    <property type="entry name" value="ASPARTYL PROTEASE-RELATED"/>
    <property type="match status" value="1"/>
</dbReference>
<keyword evidence="9" id="KW-0472">Membrane</keyword>
<dbReference type="Proteomes" id="UP000241769">
    <property type="component" value="Unassembled WGS sequence"/>
</dbReference>
<keyword evidence="3" id="KW-0732">Signal</keyword>
<organism evidence="11 12">
    <name type="scientific">Planoprotostelium fungivorum</name>
    <dbReference type="NCBI Taxonomy" id="1890364"/>
    <lineage>
        <taxon>Eukaryota</taxon>
        <taxon>Amoebozoa</taxon>
        <taxon>Evosea</taxon>
        <taxon>Variosea</taxon>
        <taxon>Cavosteliida</taxon>
        <taxon>Cavosteliaceae</taxon>
        <taxon>Planoprotostelium</taxon>
    </lineage>
</organism>
<feature type="transmembrane region" description="Helical" evidence="9">
    <location>
        <begin position="464"/>
        <end position="485"/>
    </location>
</feature>
<evidence type="ECO:0000256" key="7">
    <source>
        <dbReference type="PIRSR" id="PIRSR601461-1"/>
    </source>
</evidence>
<evidence type="ECO:0000256" key="9">
    <source>
        <dbReference type="SAM" id="Phobius"/>
    </source>
</evidence>
<dbReference type="GO" id="GO:0004190">
    <property type="term" value="F:aspartic-type endopeptidase activity"/>
    <property type="evidence" value="ECO:0007669"/>
    <property type="project" value="UniProtKB-KW"/>
</dbReference>
<dbReference type="STRING" id="1890364.A0A2P6N7Z3"/>
<dbReference type="CDD" id="cd05471">
    <property type="entry name" value="pepsin_like"/>
    <property type="match status" value="1"/>
</dbReference>
<evidence type="ECO:0000256" key="4">
    <source>
        <dbReference type="ARBA" id="ARBA00022750"/>
    </source>
</evidence>
<dbReference type="InParanoid" id="A0A2P6N7Z3"/>
<evidence type="ECO:0000256" key="6">
    <source>
        <dbReference type="ARBA" id="ARBA00023145"/>
    </source>
</evidence>
<dbReference type="Gene3D" id="2.40.70.10">
    <property type="entry name" value="Acid Proteases"/>
    <property type="match status" value="2"/>
</dbReference>
<accession>A0A2P6N7Z3</accession>
<dbReference type="AlphaFoldDB" id="A0A2P6N7Z3"/>
<dbReference type="PROSITE" id="PS51767">
    <property type="entry name" value="PEPTIDASE_A1"/>
    <property type="match status" value="1"/>
</dbReference>
<name>A0A2P6N7Z3_9EUKA</name>
<gene>
    <name evidence="11" type="ORF">PROFUN_10750</name>
</gene>
<evidence type="ECO:0000256" key="1">
    <source>
        <dbReference type="ARBA" id="ARBA00007447"/>
    </source>
</evidence>
<keyword evidence="9" id="KW-0812">Transmembrane</keyword>
<dbReference type="SUPFAM" id="SSF50630">
    <property type="entry name" value="Acid proteases"/>
    <property type="match status" value="1"/>
</dbReference>
<dbReference type="InterPro" id="IPR033121">
    <property type="entry name" value="PEPTIDASE_A1"/>
</dbReference>
<dbReference type="GO" id="GO:0006508">
    <property type="term" value="P:proteolysis"/>
    <property type="evidence" value="ECO:0007669"/>
    <property type="project" value="UniProtKB-KW"/>
</dbReference>
<keyword evidence="9" id="KW-1133">Transmembrane helix</keyword>
<keyword evidence="5" id="KW-0378">Hydrolase</keyword>
<feature type="active site" evidence="7">
    <location>
        <position position="326"/>
    </location>
</feature>
<dbReference type="InterPro" id="IPR021109">
    <property type="entry name" value="Peptidase_aspartic_dom_sf"/>
</dbReference>
<feature type="region of interest" description="Disordered" evidence="8">
    <location>
        <begin position="500"/>
        <end position="565"/>
    </location>
</feature>
<feature type="active site" evidence="7">
    <location>
        <position position="105"/>
    </location>
</feature>
<dbReference type="InterPro" id="IPR001461">
    <property type="entry name" value="Aspartic_peptidase_A1"/>
</dbReference>
<evidence type="ECO:0000313" key="12">
    <source>
        <dbReference type="Proteomes" id="UP000241769"/>
    </source>
</evidence>
<keyword evidence="6" id="KW-0865">Zymogen</keyword>
<dbReference type="OrthoDB" id="2747330at2759"/>
<evidence type="ECO:0000259" key="10">
    <source>
        <dbReference type="PROSITE" id="PS51767"/>
    </source>
</evidence>
<comment type="similarity">
    <text evidence="1">Belongs to the peptidase A1 family.</text>
</comment>
<keyword evidence="12" id="KW-1185">Reference proteome</keyword>
<evidence type="ECO:0000256" key="3">
    <source>
        <dbReference type="ARBA" id="ARBA00022729"/>
    </source>
</evidence>
<dbReference type="EMBL" id="MDYQ01000162">
    <property type="protein sequence ID" value="PRP80067.1"/>
    <property type="molecule type" value="Genomic_DNA"/>
</dbReference>
<evidence type="ECO:0000256" key="8">
    <source>
        <dbReference type="SAM" id="MobiDB-lite"/>
    </source>
</evidence>
<sequence length="565" mass="63580">MTHTSGPLITIAVAWIECIALRGEIHRSAVFTGRYLMCRLLFCIILSSTIFCDVSGDEVSRLEIGANPLVPITRSIQITGGVNTNDYYITLGLGSPEQKFVMLVDTGTYYTAVVSRDCHIVKGAGDMNQEQCRHTKENEGYDRNASWSHDMLNPLKYPETCNQTKCKTPCCWDQTNNNTGLPMKDTLRLGTTEATGHFVLITEESVEDRTTVGAVLSSQSMDGVLALGPTPDGDGRTVMPGIIQSFFSNNLWMDQTFSLCFGEQDGFLILGRDDQEKYHTEKSMDYAPLLDPSPIEGTYAVNVWGMSFGKNAKSEETDTPFFATIDSGSDGIWLPDPLYRQYVRELESICKDGGPKLLCSNTSTSCMLVKEEEISILPPLTFVFETVEGIRFNKTINGRQYVHYFPVSSFKYNYCAKLMIGLSHNESHVVLGDNWMTGFYTKFDLKNGLIGFGRPINYVPKNHGLAILLTLIGVAMLVVISFVLVKYRRQRMTFWRGPPRPRSSLDFSSEDEDETGSPIFLFDSVDRDSEQKRMSKQERQSLIAKSDRRSDRKSERKSERKSFMK</sequence>
<proteinExistence type="inferred from homology"/>
<comment type="caution">
    <text evidence="11">The sequence shown here is derived from an EMBL/GenBank/DDBJ whole genome shotgun (WGS) entry which is preliminary data.</text>
</comment>
<dbReference type="InterPro" id="IPR034164">
    <property type="entry name" value="Pepsin-like_dom"/>
</dbReference>
<keyword evidence="2" id="KW-0645">Protease</keyword>
<dbReference type="PANTHER" id="PTHR47965:SF12">
    <property type="entry name" value="ASPARTIC PROTEINASE 3-RELATED"/>
    <property type="match status" value="1"/>
</dbReference>